<dbReference type="KEGG" id="req:REQ_26250"/>
<dbReference type="SUPFAM" id="SSF51182">
    <property type="entry name" value="RmlC-like cupins"/>
    <property type="match status" value="1"/>
</dbReference>
<proteinExistence type="predicted"/>
<organism evidence="2">
    <name type="scientific">Rhodococcus hoagii (strain 103S)</name>
    <name type="common">Rhodococcus equi</name>
    <dbReference type="NCBI Taxonomy" id="685727"/>
    <lineage>
        <taxon>Bacteria</taxon>
        <taxon>Bacillati</taxon>
        <taxon>Actinomycetota</taxon>
        <taxon>Actinomycetes</taxon>
        <taxon>Mycobacteriales</taxon>
        <taxon>Nocardiaceae</taxon>
        <taxon>Prescottella</taxon>
    </lineage>
</organism>
<dbReference type="InterPro" id="IPR013096">
    <property type="entry name" value="Cupin_2"/>
</dbReference>
<gene>
    <name evidence="2" type="ordered locus">REQ_26250</name>
</gene>
<dbReference type="InterPro" id="IPR011051">
    <property type="entry name" value="RmlC_Cupin_sf"/>
</dbReference>
<evidence type="ECO:0000313" key="2">
    <source>
        <dbReference type="EMBL" id="CBH48651.1"/>
    </source>
</evidence>
<evidence type="ECO:0000259" key="1">
    <source>
        <dbReference type="Pfam" id="PF07883"/>
    </source>
</evidence>
<dbReference type="InterPro" id="IPR014710">
    <property type="entry name" value="RmlC-like_jellyroll"/>
</dbReference>
<sequence length="124" mass="13253">MPIRRSGDHDTHQMHGAKFHSYVAPSRGSRQLCAWRTDLVPGSAGASHTVSHEEVLLVLDGTLVITLDDSRFELSVGDVVFVPESATVQLDNPNGSVASLWVTTSVGMTAITADRGTITPPWAS</sequence>
<dbReference type="AlphaFoldDB" id="A0A3S5Y7W4"/>
<name>A0A3S5Y7W4_RHOH1</name>
<feature type="domain" description="Cupin type-2" evidence="1">
    <location>
        <begin position="37"/>
        <end position="93"/>
    </location>
</feature>
<reference evidence="2" key="1">
    <citation type="journal article" date="2010" name="PLoS Genet.">
        <title>The genome of a pathogenic rhodococcus: cooptive virulence underpinned by key gene acquisitions.</title>
        <authorList>
            <person name="Letek M."/>
            <person name="Gonzalez P."/>
            <person name="Macarthur I."/>
            <person name="Rodriguez H."/>
            <person name="Freeman T.C."/>
            <person name="Valero-Rello A."/>
            <person name="Blanco M."/>
            <person name="Buckley T."/>
            <person name="Cherevach I."/>
            <person name="Fahey R."/>
            <person name="Hapeshi A."/>
            <person name="Holdstock J."/>
            <person name="Leadon D."/>
            <person name="Navas J."/>
            <person name="Ocampo A."/>
            <person name="Quail M.A."/>
            <person name="Sanders M."/>
            <person name="Scortti M.M."/>
            <person name="Prescott J.F."/>
            <person name="Fogarty U."/>
            <person name="Meijer W.G."/>
            <person name="Parkhill J."/>
            <person name="Bentley S.D."/>
            <person name="Vazquez-Boland J.A."/>
        </authorList>
    </citation>
    <scope>NUCLEOTIDE SEQUENCE [LARGE SCALE GENOMIC DNA]</scope>
    <source>
        <strain evidence="2 3">103S</strain>
    </source>
</reference>
<protein>
    <recommendedName>
        <fullName evidence="1">Cupin type-2 domain-containing protein</fullName>
    </recommendedName>
</protein>
<accession>A0A3S5Y7W4</accession>
<dbReference type="Pfam" id="PF07883">
    <property type="entry name" value="Cupin_2"/>
    <property type="match status" value="1"/>
</dbReference>
<dbReference type="Proteomes" id="UP001154400">
    <property type="component" value="Chromosome"/>
</dbReference>
<dbReference type="EMBL" id="FN563149">
    <property type="protein sequence ID" value="CBH48651.1"/>
    <property type="molecule type" value="Genomic_DNA"/>
</dbReference>
<evidence type="ECO:0000313" key="3">
    <source>
        <dbReference type="Proteomes" id="UP000006892"/>
    </source>
</evidence>
<dbReference type="Gene3D" id="2.60.120.10">
    <property type="entry name" value="Jelly Rolls"/>
    <property type="match status" value="1"/>
</dbReference>
<dbReference type="RefSeq" id="WP_013416242.1">
    <property type="nucleotide sequence ID" value="NC_014659.1"/>
</dbReference>